<evidence type="ECO:0000256" key="8">
    <source>
        <dbReference type="ARBA" id="ARBA00023274"/>
    </source>
</evidence>
<evidence type="ECO:0000256" key="12">
    <source>
        <dbReference type="ARBA" id="ARBA00035485"/>
    </source>
</evidence>
<sequence length="260" mass="30858">MAASMVKISLLTSFLTKNNSTRLLQKIYRNKQYCRHASTTEAQEPQTLPEELETFEEKEWVIERLRNFSNLPQHLQDKEHGQLPDRERLEEMTFKDNTKRKIFLRKLYAKYGSAIDIDPGVCWPSKEELEEIKEDDKFFEPSFQQLLADLKEEKRKEAEFNMNVLTKVEKGMAKMDTLIKDFNARQLKELEKEEEAETRRKEMMELAEEYYGYAVKPRSPEFIKFMEMKRNEEKVAKKALKQASRNKRSSPQIQQEAAKS</sequence>
<keyword evidence="5" id="KW-0175">Coiled coil</keyword>
<feature type="compositionally biased region" description="Basic residues" evidence="14">
    <location>
        <begin position="237"/>
        <end position="248"/>
    </location>
</feature>
<dbReference type="GO" id="GO:1990904">
    <property type="term" value="C:ribonucleoprotein complex"/>
    <property type="evidence" value="ECO:0007669"/>
    <property type="project" value="UniProtKB-KW"/>
</dbReference>
<evidence type="ECO:0000313" key="15">
    <source>
        <dbReference type="EMBL" id="VDI02403.1"/>
    </source>
</evidence>
<keyword evidence="8" id="KW-0687">Ribonucleoprotein</keyword>
<dbReference type="OrthoDB" id="6123867at2759"/>
<dbReference type="InterPro" id="IPR043035">
    <property type="entry name" value="Ribosomal_mL64_sf"/>
</dbReference>
<evidence type="ECO:0000256" key="14">
    <source>
        <dbReference type="SAM" id="MobiDB-lite"/>
    </source>
</evidence>
<comment type="function">
    <text evidence="13">Acts as a negative regulator of G1 to S cell cycle phase progression by inhibiting cyclin-dependent kinases. Inhibitory effects are additive with GADD45 proteins but also occur in the absence of GADD45 proteins. Acts as a repressor of the orphan nuclear receptor NR4A1 by inhibiting AB domain-mediated transcriptional activity. May be involved in the hormone-mediated regulation of NR4A1 transcriptional activity. May play a role in mitochondrial protein synthesis.</text>
</comment>
<dbReference type="AlphaFoldDB" id="A0A8B6C9Q6"/>
<keyword evidence="16" id="KW-1185">Reference proteome</keyword>
<evidence type="ECO:0000256" key="4">
    <source>
        <dbReference type="ARBA" id="ARBA00022980"/>
    </source>
</evidence>
<keyword evidence="9" id="KW-0131">Cell cycle</keyword>
<evidence type="ECO:0000256" key="3">
    <source>
        <dbReference type="ARBA" id="ARBA00005421"/>
    </source>
</evidence>
<name>A0A8B6C9Q6_MYTGA</name>
<dbReference type="GO" id="GO:0005634">
    <property type="term" value="C:nucleus"/>
    <property type="evidence" value="ECO:0007669"/>
    <property type="project" value="UniProtKB-SubCell"/>
</dbReference>
<dbReference type="Proteomes" id="UP000596742">
    <property type="component" value="Unassembled WGS sequence"/>
</dbReference>
<evidence type="ECO:0000256" key="2">
    <source>
        <dbReference type="ARBA" id="ARBA00004173"/>
    </source>
</evidence>
<evidence type="ECO:0000256" key="5">
    <source>
        <dbReference type="ARBA" id="ARBA00023054"/>
    </source>
</evidence>
<keyword evidence="4" id="KW-0689">Ribosomal protein</keyword>
<gene>
    <name evidence="15" type="ORF">MGAL_10B008342</name>
</gene>
<protein>
    <recommendedName>
        <fullName evidence="11">Large ribosomal subunit protein mL64</fullName>
    </recommendedName>
    <alternativeName>
        <fullName evidence="10">39S ribosomal protein L59, mitochondrial</fullName>
    </alternativeName>
    <alternativeName>
        <fullName evidence="12">Growth arrest and DNA damage-inducible proteins-interacting protein 1</fullName>
    </alternativeName>
</protein>
<dbReference type="EMBL" id="UYJE01001476">
    <property type="protein sequence ID" value="VDI02403.1"/>
    <property type="molecule type" value="Genomic_DNA"/>
</dbReference>
<evidence type="ECO:0000256" key="7">
    <source>
        <dbReference type="ARBA" id="ARBA00023242"/>
    </source>
</evidence>
<comment type="subcellular location">
    <subcellularLocation>
        <location evidence="2">Mitochondrion</location>
    </subcellularLocation>
    <subcellularLocation>
        <location evidence="1">Nucleus</location>
    </subcellularLocation>
</comment>
<dbReference type="InterPro" id="IPR018472">
    <property type="entry name" value="Ribosomal_mL64"/>
</dbReference>
<evidence type="ECO:0000256" key="10">
    <source>
        <dbReference type="ARBA" id="ARBA00030700"/>
    </source>
</evidence>
<evidence type="ECO:0000256" key="9">
    <source>
        <dbReference type="ARBA" id="ARBA00023306"/>
    </source>
</evidence>
<dbReference type="Pfam" id="PF10147">
    <property type="entry name" value="CR6_interact"/>
    <property type="match status" value="1"/>
</dbReference>
<reference evidence="15" key="1">
    <citation type="submission" date="2018-11" db="EMBL/GenBank/DDBJ databases">
        <authorList>
            <person name="Alioto T."/>
            <person name="Alioto T."/>
        </authorList>
    </citation>
    <scope>NUCLEOTIDE SEQUENCE</scope>
</reference>
<dbReference type="PANTHER" id="PTHR31761:SF1">
    <property type="entry name" value="LARGE RIBOSOMAL SUBUNIT PROTEIN ML64"/>
    <property type="match status" value="1"/>
</dbReference>
<evidence type="ECO:0000256" key="6">
    <source>
        <dbReference type="ARBA" id="ARBA00023128"/>
    </source>
</evidence>
<comment type="caution">
    <text evidence="15">The sequence shown here is derived from an EMBL/GenBank/DDBJ whole genome shotgun (WGS) entry which is preliminary data.</text>
</comment>
<feature type="compositionally biased region" description="Polar residues" evidence="14">
    <location>
        <begin position="249"/>
        <end position="260"/>
    </location>
</feature>
<evidence type="ECO:0000256" key="13">
    <source>
        <dbReference type="ARBA" id="ARBA00060144"/>
    </source>
</evidence>
<evidence type="ECO:0000313" key="16">
    <source>
        <dbReference type="Proteomes" id="UP000596742"/>
    </source>
</evidence>
<evidence type="ECO:0000256" key="11">
    <source>
        <dbReference type="ARBA" id="ARBA00035184"/>
    </source>
</evidence>
<dbReference type="GO" id="GO:0005739">
    <property type="term" value="C:mitochondrion"/>
    <property type="evidence" value="ECO:0007669"/>
    <property type="project" value="UniProtKB-SubCell"/>
</dbReference>
<dbReference type="Gene3D" id="6.10.280.120">
    <property type="entry name" value="Growth arrest and DNA-damage-inducible proteins-interacting protein 1"/>
    <property type="match status" value="1"/>
</dbReference>
<evidence type="ECO:0000256" key="1">
    <source>
        <dbReference type="ARBA" id="ARBA00004123"/>
    </source>
</evidence>
<proteinExistence type="inferred from homology"/>
<comment type="similarity">
    <text evidence="3">Belongs to the mitochondrion-specific ribosomal protein mL64 family.</text>
</comment>
<dbReference type="PANTHER" id="PTHR31761">
    <property type="entry name" value="GROWTH ARREST AND DNA DAMAGE-INDUCIBLE PROTEINS-INTERACTING PROTEIN 1 GADD45GIP1"/>
    <property type="match status" value="1"/>
</dbReference>
<feature type="region of interest" description="Disordered" evidence="14">
    <location>
        <begin position="236"/>
        <end position="260"/>
    </location>
</feature>
<dbReference type="GO" id="GO:0005840">
    <property type="term" value="C:ribosome"/>
    <property type="evidence" value="ECO:0007669"/>
    <property type="project" value="UniProtKB-KW"/>
</dbReference>
<accession>A0A8B6C9Q6</accession>
<keyword evidence="6" id="KW-0496">Mitochondrion</keyword>
<keyword evidence="7" id="KW-0539">Nucleus</keyword>
<organism evidence="15 16">
    <name type="scientific">Mytilus galloprovincialis</name>
    <name type="common">Mediterranean mussel</name>
    <dbReference type="NCBI Taxonomy" id="29158"/>
    <lineage>
        <taxon>Eukaryota</taxon>
        <taxon>Metazoa</taxon>
        <taxon>Spiralia</taxon>
        <taxon>Lophotrochozoa</taxon>
        <taxon>Mollusca</taxon>
        <taxon>Bivalvia</taxon>
        <taxon>Autobranchia</taxon>
        <taxon>Pteriomorphia</taxon>
        <taxon>Mytilida</taxon>
        <taxon>Mytiloidea</taxon>
        <taxon>Mytilidae</taxon>
        <taxon>Mytilinae</taxon>
        <taxon>Mytilus</taxon>
    </lineage>
</organism>